<organism evidence="3 4">
    <name type="scientific">Exophiala viscosa</name>
    <dbReference type="NCBI Taxonomy" id="2486360"/>
    <lineage>
        <taxon>Eukaryota</taxon>
        <taxon>Fungi</taxon>
        <taxon>Dikarya</taxon>
        <taxon>Ascomycota</taxon>
        <taxon>Pezizomycotina</taxon>
        <taxon>Eurotiomycetes</taxon>
        <taxon>Chaetothyriomycetidae</taxon>
        <taxon>Chaetothyriales</taxon>
        <taxon>Herpotrichiellaceae</taxon>
        <taxon>Exophiala</taxon>
    </lineage>
</organism>
<dbReference type="InterPro" id="IPR036291">
    <property type="entry name" value="NAD(P)-bd_dom_sf"/>
</dbReference>
<sequence length="317" mass="35058">MGSERLTIGVLGPSGMGGSHITVELLHRGHKVIGVSRKPASIGSHSRYEPRSVDIDNGSVDDLSHAFRGLDVVINAYGPHSSGASAMKYAPYVEGTRKIILATKKAKVGYLIMIGGCGSLYLPGTQTCAVDSPEFWSAYWRSMVDNYAQLTYVEKRFGGGAELQNLRGYRSARIALREGRDTPEAKFVRDDHERKSRENDFAKSLITACRTCFLFFDGNSSFDWTFLSPPAAYRSGTRTGKYETMLNYVPLKGDPESSEDLEGRFKGISTWDLAVAAADEAENRKHKDKHWTVFADMDDDTPAPTPYIDLSYLSTLQ</sequence>
<evidence type="ECO:0000256" key="1">
    <source>
        <dbReference type="ARBA" id="ARBA00038376"/>
    </source>
</evidence>
<dbReference type="Gene3D" id="3.40.50.720">
    <property type="entry name" value="NAD(P)-binding Rossmann-like Domain"/>
    <property type="match status" value="1"/>
</dbReference>
<comment type="similarity">
    <text evidence="1">Belongs to the avfA family.</text>
</comment>
<dbReference type="GO" id="GO:0016646">
    <property type="term" value="F:oxidoreductase activity, acting on the CH-NH group of donors, NAD or NADP as acceptor"/>
    <property type="evidence" value="ECO:0007669"/>
    <property type="project" value="TreeGrafter"/>
</dbReference>
<accession>A0AAN6E4Y7</accession>
<dbReference type="Pfam" id="PF13460">
    <property type="entry name" value="NAD_binding_10"/>
    <property type="match status" value="1"/>
</dbReference>
<dbReference type="PANTHER" id="PTHR43355:SF2">
    <property type="entry name" value="FLAVIN REDUCTASE (NADPH)"/>
    <property type="match status" value="1"/>
</dbReference>
<gene>
    <name evidence="3" type="ORF">EDD36DRAFT_24145</name>
</gene>
<protein>
    <recommendedName>
        <fullName evidence="2">NAD(P)-binding domain-containing protein</fullName>
    </recommendedName>
</protein>
<evidence type="ECO:0000313" key="3">
    <source>
        <dbReference type="EMBL" id="KAI1618180.1"/>
    </source>
</evidence>
<comment type="caution">
    <text evidence="3">The sequence shown here is derived from an EMBL/GenBank/DDBJ whole genome shotgun (WGS) entry which is preliminary data.</text>
</comment>
<dbReference type="AlphaFoldDB" id="A0AAN6E4Y7"/>
<evidence type="ECO:0000259" key="2">
    <source>
        <dbReference type="Pfam" id="PF13460"/>
    </source>
</evidence>
<reference evidence="3" key="1">
    <citation type="journal article" date="2022" name="bioRxiv">
        <title>Deciphering the potential niche of two novel black yeast fungi from a biological soil crust based on their genomes, phenotypes, and melanin regulation.</title>
        <authorList>
            <consortium name="DOE Joint Genome Institute"/>
            <person name="Carr E.C."/>
            <person name="Barton Q."/>
            <person name="Grambo S."/>
            <person name="Sullivan M."/>
            <person name="Renfro C.M."/>
            <person name="Kuo A."/>
            <person name="Pangilinan J."/>
            <person name="Lipzen A."/>
            <person name="Keymanesh K."/>
            <person name="Savage E."/>
            <person name="Barry K."/>
            <person name="Grigoriev I.V."/>
            <person name="Riekhof W.R."/>
            <person name="Harris S.S."/>
        </authorList>
    </citation>
    <scope>NUCLEOTIDE SEQUENCE</scope>
    <source>
        <strain evidence="3">JF 03-4F</strain>
    </source>
</reference>
<dbReference type="InterPro" id="IPR051606">
    <property type="entry name" value="Polyketide_Oxido-like"/>
</dbReference>
<proteinExistence type="inferred from homology"/>
<dbReference type="SUPFAM" id="SSF51735">
    <property type="entry name" value="NAD(P)-binding Rossmann-fold domains"/>
    <property type="match status" value="1"/>
</dbReference>
<dbReference type="EMBL" id="MU404350">
    <property type="protein sequence ID" value="KAI1618180.1"/>
    <property type="molecule type" value="Genomic_DNA"/>
</dbReference>
<name>A0AAN6E4Y7_9EURO</name>
<dbReference type="InterPro" id="IPR016040">
    <property type="entry name" value="NAD(P)-bd_dom"/>
</dbReference>
<keyword evidence="4" id="KW-1185">Reference proteome</keyword>
<feature type="domain" description="NAD(P)-binding" evidence="2">
    <location>
        <begin position="14"/>
        <end position="121"/>
    </location>
</feature>
<dbReference type="Proteomes" id="UP001203852">
    <property type="component" value="Unassembled WGS sequence"/>
</dbReference>
<dbReference type="PANTHER" id="PTHR43355">
    <property type="entry name" value="FLAVIN REDUCTASE (NADPH)"/>
    <property type="match status" value="1"/>
</dbReference>
<evidence type="ECO:0000313" key="4">
    <source>
        <dbReference type="Proteomes" id="UP001203852"/>
    </source>
</evidence>